<dbReference type="Gene3D" id="3.30.40.10">
    <property type="entry name" value="Zinc/RING finger domain, C3HC4 (zinc finger)"/>
    <property type="match status" value="1"/>
</dbReference>
<dbReference type="GO" id="GO:0016020">
    <property type="term" value="C:membrane"/>
    <property type="evidence" value="ECO:0007669"/>
    <property type="project" value="UniProtKB-SubCell"/>
</dbReference>
<comment type="subcellular location">
    <subcellularLocation>
        <location evidence="2">Membrane</location>
        <topology evidence="2">Multi-pass membrane protein</topology>
    </subcellularLocation>
</comment>
<feature type="non-terminal residue" evidence="14">
    <location>
        <position position="54"/>
    </location>
</feature>
<evidence type="ECO:0000256" key="12">
    <source>
        <dbReference type="PROSITE-ProRule" id="PRU00175"/>
    </source>
</evidence>
<evidence type="ECO:0000259" key="13">
    <source>
        <dbReference type="PROSITE" id="PS50089"/>
    </source>
</evidence>
<keyword evidence="10" id="KW-1133">Transmembrane helix</keyword>
<dbReference type="AlphaFoldDB" id="A0A4V1J441"/>
<dbReference type="GO" id="GO:0006511">
    <property type="term" value="P:ubiquitin-dependent protein catabolic process"/>
    <property type="evidence" value="ECO:0007669"/>
    <property type="project" value="TreeGrafter"/>
</dbReference>
<evidence type="ECO:0000313" key="15">
    <source>
        <dbReference type="Proteomes" id="UP000268162"/>
    </source>
</evidence>
<dbReference type="STRING" id="215637.A0A4V1J441"/>
<comment type="catalytic activity">
    <reaction evidence="1">
        <text>S-ubiquitinyl-[E2 ubiquitin-conjugating enzyme]-L-cysteine + [acceptor protein]-L-lysine = [E2 ubiquitin-conjugating enzyme]-L-cysteine + N(6)-ubiquitinyl-[acceptor protein]-L-lysine.</text>
        <dbReference type="EC" id="2.3.2.27"/>
    </reaction>
</comment>
<keyword evidence="15" id="KW-1185">Reference proteome</keyword>
<keyword evidence="7 12" id="KW-0863">Zinc-finger</keyword>
<dbReference type="GO" id="GO:0008270">
    <property type="term" value="F:zinc ion binding"/>
    <property type="evidence" value="ECO:0007669"/>
    <property type="project" value="UniProtKB-KW"/>
</dbReference>
<dbReference type="PANTHER" id="PTHR45977">
    <property type="entry name" value="TARGET OF ERK KINASE MPK-1"/>
    <property type="match status" value="1"/>
</dbReference>
<accession>A0A4V1J441</accession>
<reference evidence="15" key="1">
    <citation type="journal article" date="2018" name="Nat. Microbiol.">
        <title>Leveraging single-cell genomics to expand the fungal tree of life.</title>
        <authorList>
            <person name="Ahrendt S.R."/>
            <person name="Quandt C.A."/>
            <person name="Ciobanu D."/>
            <person name="Clum A."/>
            <person name="Salamov A."/>
            <person name="Andreopoulos B."/>
            <person name="Cheng J.F."/>
            <person name="Woyke T."/>
            <person name="Pelin A."/>
            <person name="Henrissat B."/>
            <person name="Reynolds N.K."/>
            <person name="Benny G.L."/>
            <person name="Smith M.E."/>
            <person name="James T.Y."/>
            <person name="Grigoriev I.V."/>
        </authorList>
    </citation>
    <scope>NUCLEOTIDE SEQUENCE [LARGE SCALE GENOMIC DNA]</scope>
    <source>
        <strain evidence="15">RSA 468</strain>
    </source>
</reference>
<evidence type="ECO:0000256" key="6">
    <source>
        <dbReference type="ARBA" id="ARBA00022723"/>
    </source>
</evidence>
<keyword evidence="4" id="KW-0808">Transferase</keyword>
<dbReference type="PANTHER" id="PTHR45977:SF4">
    <property type="entry name" value="RING-TYPE DOMAIN-CONTAINING PROTEIN"/>
    <property type="match status" value="1"/>
</dbReference>
<dbReference type="SUPFAM" id="SSF57850">
    <property type="entry name" value="RING/U-box"/>
    <property type="match status" value="1"/>
</dbReference>
<evidence type="ECO:0000256" key="3">
    <source>
        <dbReference type="ARBA" id="ARBA00012483"/>
    </source>
</evidence>
<dbReference type="GO" id="GO:0016567">
    <property type="term" value="P:protein ubiquitination"/>
    <property type="evidence" value="ECO:0007669"/>
    <property type="project" value="TreeGrafter"/>
</dbReference>
<dbReference type="GO" id="GO:0061630">
    <property type="term" value="F:ubiquitin protein ligase activity"/>
    <property type="evidence" value="ECO:0007669"/>
    <property type="project" value="UniProtKB-EC"/>
</dbReference>
<evidence type="ECO:0000256" key="11">
    <source>
        <dbReference type="ARBA" id="ARBA00023136"/>
    </source>
</evidence>
<keyword evidence="5" id="KW-0812">Transmembrane</keyword>
<proteinExistence type="predicted"/>
<dbReference type="Proteomes" id="UP000268162">
    <property type="component" value="Unassembled WGS sequence"/>
</dbReference>
<evidence type="ECO:0000256" key="7">
    <source>
        <dbReference type="ARBA" id="ARBA00022771"/>
    </source>
</evidence>
<name>A0A4V1J441_9FUNG</name>
<protein>
    <recommendedName>
        <fullName evidence="3">RING-type E3 ubiquitin transferase</fullName>
        <ecNumber evidence="3">2.3.2.27</ecNumber>
    </recommendedName>
</protein>
<keyword evidence="8" id="KW-0833">Ubl conjugation pathway</keyword>
<keyword evidence="9" id="KW-0862">Zinc</keyword>
<evidence type="ECO:0000256" key="10">
    <source>
        <dbReference type="ARBA" id="ARBA00022989"/>
    </source>
</evidence>
<evidence type="ECO:0000256" key="5">
    <source>
        <dbReference type="ARBA" id="ARBA00022692"/>
    </source>
</evidence>
<evidence type="ECO:0000256" key="8">
    <source>
        <dbReference type="ARBA" id="ARBA00022786"/>
    </source>
</evidence>
<dbReference type="PROSITE" id="PS50089">
    <property type="entry name" value="ZF_RING_2"/>
    <property type="match status" value="1"/>
</dbReference>
<organism evidence="14 15">
    <name type="scientific">Dimargaris cristalligena</name>
    <dbReference type="NCBI Taxonomy" id="215637"/>
    <lineage>
        <taxon>Eukaryota</taxon>
        <taxon>Fungi</taxon>
        <taxon>Fungi incertae sedis</taxon>
        <taxon>Zoopagomycota</taxon>
        <taxon>Kickxellomycotina</taxon>
        <taxon>Dimargaritomycetes</taxon>
        <taxon>Dimargaritales</taxon>
        <taxon>Dimargaritaceae</taxon>
        <taxon>Dimargaris</taxon>
    </lineage>
</organism>
<evidence type="ECO:0000256" key="4">
    <source>
        <dbReference type="ARBA" id="ARBA00022679"/>
    </source>
</evidence>
<dbReference type="EMBL" id="ML003292">
    <property type="protein sequence ID" value="RKP34239.1"/>
    <property type="molecule type" value="Genomic_DNA"/>
</dbReference>
<dbReference type="EC" id="2.3.2.27" evidence="3"/>
<keyword evidence="11" id="KW-0472">Membrane</keyword>
<dbReference type="Pfam" id="PF13639">
    <property type="entry name" value="zf-RING_2"/>
    <property type="match status" value="1"/>
</dbReference>
<dbReference type="SMART" id="SM00184">
    <property type="entry name" value="RING"/>
    <property type="match status" value="1"/>
</dbReference>
<evidence type="ECO:0000256" key="1">
    <source>
        <dbReference type="ARBA" id="ARBA00000900"/>
    </source>
</evidence>
<feature type="domain" description="RING-type" evidence="13">
    <location>
        <begin position="1"/>
        <end position="43"/>
    </location>
</feature>
<sequence>CHICLDPLTEGQLARQLPCQHTFHQECIDKWLVQFSSRCPLCKFNCDPYCASLE</sequence>
<dbReference type="InterPro" id="IPR001841">
    <property type="entry name" value="Znf_RING"/>
</dbReference>
<evidence type="ECO:0000256" key="2">
    <source>
        <dbReference type="ARBA" id="ARBA00004141"/>
    </source>
</evidence>
<gene>
    <name evidence="14" type="ORF">BJ085DRAFT_7432</name>
</gene>
<keyword evidence="6" id="KW-0479">Metal-binding</keyword>
<dbReference type="InterPro" id="IPR013083">
    <property type="entry name" value="Znf_RING/FYVE/PHD"/>
</dbReference>
<evidence type="ECO:0000313" key="14">
    <source>
        <dbReference type="EMBL" id="RKP34239.1"/>
    </source>
</evidence>
<feature type="non-terminal residue" evidence="14">
    <location>
        <position position="1"/>
    </location>
</feature>
<evidence type="ECO:0000256" key="9">
    <source>
        <dbReference type="ARBA" id="ARBA00022833"/>
    </source>
</evidence>